<protein>
    <submittedName>
        <fullName evidence="2">Uncharacterized protein</fullName>
    </submittedName>
</protein>
<keyword evidence="1" id="KW-1133">Transmembrane helix</keyword>
<name>A0A0C3R8L7_9PORP</name>
<dbReference type="NCBIfam" id="NF041635">
    <property type="entry name" value="STM3941_fam"/>
    <property type="match status" value="1"/>
</dbReference>
<keyword evidence="1" id="KW-0472">Membrane</keyword>
<dbReference type="AlphaFoldDB" id="A0A0C3R8L7"/>
<dbReference type="InterPro" id="IPR048136">
    <property type="entry name" value="STM3941-like"/>
</dbReference>
<accession>A0A0C3R8L7</accession>
<dbReference type="EMBL" id="JPIU01000025">
    <property type="protein sequence ID" value="KIO46790.1"/>
    <property type="molecule type" value="Genomic_DNA"/>
</dbReference>
<evidence type="ECO:0000256" key="1">
    <source>
        <dbReference type="SAM" id="Phobius"/>
    </source>
</evidence>
<feature type="transmembrane region" description="Helical" evidence="1">
    <location>
        <begin position="66"/>
        <end position="90"/>
    </location>
</feature>
<gene>
    <name evidence="2" type="ORF">BA92_02730</name>
</gene>
<organism evidence="2 3">
    <name type="scientific">Sanguibacteroides justesenii</name>
    <dbReference type="NCBI Taxonomy" id="1547597"/>
    <lineage>
        <taxon>Bacteria</taxon>
        <taxon>Pseudomonadati</taxon>
        <taxon>Bacteroidota</taxon>
        <taxon>Bacteroidia</taxon>
        <taxon>Bacteroidales</taxon>
        <taxon>Porphyromonadaceae</taxon>
        <taxon>Sanguibacteroides</taxon>
    </lineage>
</organism>
<proteinExistence type="predicted"/>
<evidence type="ECO:0000313" key="2">
    <source>
        <dbReference type="EMBL" id="KIO46790.1"/>
    </source>
</evidence>
<reference evidence="2 3" key="1">
    <citation type="submission" date="2014-07" db="EMBL/GenBank/DDBJ databases">
        <title>Porphyromonadaceae bacterium OUH 308042 = ATCC BAA-2681 = DSM 28342 draft genome.</title>
        <authorList>
            <person name="Sydenham T.V."/>
            <person name="Hasman H."/>
            <person name="Justensen U.S."/>
        </authorList>
    </citation>
    <scope>NUCLEOTIDE SEQUENCE [LARGE SCALE GENOMIC DNA]</scope>
    <source>
        <strain evidence="2 3">OUH 308042</strain>
    </source>
</reference>
<evidence type="ECO:0000313" key="3">
    <source>
        <dbReference type="Proteomes" id="UP000031980"/>
    </source>
</evidence>
<sequence>MVFHEDTDFSFPIITKLRDFVVILHMDSQINIYPNIPKSLLLALGCSAFVLTGCVLLINADSYRMMFGGICGLAFIIGVGVGIYVLGLALMRKPIIRIHKDRVENYTLSKGWQAIYFCDVEIFTEAKVGGVKIIQVHFLDNA</sequence>
<keyword evidence="3" id="KW-1185">Reference proteome</keyword>
<comment type="caution">
    <text evidence="2">The sequence shown here is derived from an EMBL/GenBank/DDBJ whole genome shotgun (WGS) entry which is preliminary data.</text>
</comment>
<feature type="transmembrane region" description="Helical" evidence="1">
    <location>
        <begin position="40"/>
        <end position="60"/>
    </location>
</feature>
<dbReference type="Proteomes" id="UP000031980">
    <property type="component" value="Unassembled WGS sequence"/>
</dbReference>
<keyword evidence="1" id="KW-0812">Transmembrane</keyword>